<dbReference type="EMBL" id="MJEA01000002">
    <property type="protein sequence ID" value="OQO71009.1"/>
    <property type="molecule type" value="Genomic_DNA"/>
</dbReference>
<dbReference type="RefSeq" id="WP_081182419.1">
    <property type="nucleotide sequence ID" value="NZ_MJEA01000002.1"/>
</dbReference>
<feature type="transmembrane region" description="Helical" evidence="1">
    <location>
        <begin position="20"/>
        <end position="42"/>
    </location>
</feature>
<organism evidence="2 3">
    <name type="scientific">Enterococcus villorum</name>
    <dbReference type="NCBI Taxonomy" id="112904"/>
    <lineage>
        <taxon>Bacteria</taxon>
        <taxon>Bacillati</taxon>
        <taxon>Bacillota</taxon>
        <taxon>Bacilli</taxon>
        <taxon>Lactobacillales</taxon>
        <taxon>Enterococcaceae</taxon>
        <taxon>Enterococcus</taxon>
    </lineage>
</organism>
<reference evidence="2 3" key="1">
    <citation type="journal article" date="2017" name="BMC Microbiol.">
        <title>Comparative genomics of Enterococcus spp. isolated from bovine feces.</title>
        <authorList>
            <person name="Beukers A.G."/>
            <person name="Zaheer R."/>
            <person name="Goji N."/>
            <person name="Amoako K.K."/>
            <person name="Chaves A.V."/>
            <person name="Ward M.P."/>
            <person name="McAllister T.A."/>
        </authorList>
    </citation>
    <scope>NUCLEOTIDE SEQUENCE [LARGE SCALE GENOMIC DNA]</scope>
    <source>
        <strain evidence="2 3">F1129D 143</strain>
    </source>
</reference>
<feature type="transmembrane region" description="Helical" evidence="1">
    <location>
        <begin position="309"/>
        <end position="330"/>
    </location>
</feature>
<keyword evidence="1" id="KW-0472">Membrane</keyword>
<keyword evidence="1" id="KW-0812">Transmembrane</keyword>
<feature type="transmembrane region" description="Helical" evidence="1">
    <location>
        <begin position="368"/>
        <end position="386"/>
    </location>
</feature>
<dbReference type="Proteomes" id="UP000192477">
    <property type="component" value="Unassembled WGS sequence"/>
</dbReference>
<feature type="transmembrane region" description="Helical" evidence="1">
    <location>
        <begin position="216"/>
        <end position="234"/>
    </location>
</feature>
<proteinExistence type="predicted"/>
<comment type="caution">
    <text evidence="2">The sequence shown here is derived from an EMBL/GenBank/DDBJ whole genome shotgun (WGS) entry which is preliminary data.</text>
</comment>
<feature type="transmembrane region" description="Helical" evidence="1">
    <location>
        <begin position="187"/>
        <end position="209"/>
    </location>
</feature>
<name>A0A1V8YEG5_9ENTE</name>
<gene>
    <name evidence="2" type="ORF">BH747_03135</name>
</gene>
<feature type="transmembrane region" description="Helical" evidence="1">
    <location>
        <begin position="277"/>
        <end position="297"/>
    </location>
</feature>
<feature type="transmembrane region" description="Helical" evidence="1">
    <location>
        <begin position="246"/>
        <end position="268"/>
    </location>
</feature>
<sequence>MKFFNNIHNKKTTNNLNTKWLFIIILSSLFLITTVYFFYYIFTPSDSGKVKEIKNSWVFYSKDDPEYRFDSQYINYLPMVERNETFVMQTLLKDEIEETNLVIRGNHQWIKVYLNDQILYDRTTEKQQDGPGLSLAVVDLPPNYAGKNLKIEVSSPYENYAGIPPKIYVGKTGPIISFIFSQSVPQVVTMIIAISLSIGMLLYAIFMLYKQKSLDLSLIILSCFALVLGFQSVSEDILSGILFEPFVHSTLSDIFNILTSVFLVLYYLSRMIHYKKIYGLFCLFQLTVQLGVLFYALLSSSELTELMPIVNGVSVISTLVTSLVCVGEAYRNNRFFIACTPWIVLIAIFHCMLYIQPALGIYYSNINWSTILFMLILVIIIGYNIIDYITSFDKHQRTVNFLKTKSDLLEQHYDHLRDHIQEISTLRFELIQNMENLATLIEEDQPLKAQNYVQEILTKAQNFEFIFSYSSHQLTNLILARYQEIASKRNIKVQFQADLPEVLPINDDDLTQILIHLLEHSFRETHAIEDPVHRKIYLSMQEKENQLFIRCEHSSNYETNLFSEGITENFDEQERFDLMMIQDVAERYAGSLKQEKDNEVDRLIIHLTKRNQKKSI</sequence>
<evidence type="ECO:0000313" key="2">
    <source>
        <dbReference type="EMBL" id="OQO71009.1"/>
    </source>
</evidence>
<dbReference type="STRING" id="112904.BH747_03135"/>
<keyword evidence="1" id="KW-1133">Transmembrane helix</keyword>
<dbReference type="AlphaFoldDB" id="A0A1V8YEG5"/>
<feature type="transmembrane region" description="Helical" evidence="1">
    <location>
        <begin position="342"/>
        <end position="362"/>
    </location>
</feature>
<protein>
    <submittedName>
        <fullName evidence="2">Uncharacterized protein</fullName>
    </submittedName>
</protein>
<evidence type="ECO:0000256" key="1">
    <source>
        <dbReference type="SAM" id="Phobius"/>
    </source>
</evidence>
<dbReference type="OrthoDB" id="2176673at2"/>
<accession>A0A1V8YEG5</accession>
<evidence type="ECO:0000313" key="3">
    <source>
        <dbReference type="Proteomes" id="UP000192477"/>
    </source>
</evidence>